<proteinExistence type="predicted"/>
<dbReference type="AlphaFoldDB" id="A0A4U6QP69"/>
<sequence>MTTPGGWDPSQLINGIKEWAGQVREAIPDAVREQAEQWLDEGNALAPKDTGALRRSGQVRVENTTAAVGWGDGLPRDYAVIQHESTGYRHPGGGGPKFAEVAGRRRAQVAGQQIADDIKSRTGG</sequence>
<dbReference type="Proteomes" id="UP000306985">
    <property type="component" value="Unassembled WGS sequence"/>
</dbReference>
<evidence type="ECO:0000313" key="1">
    <source>
        <dbReference type="EMBL" id="TKV61866.1"/>
    </source>
</evidence>
<name>A0A4U6QP69_9ACTN</name>
<dbReference type="OrthoDB" id="1954318at2"/>
<accession>A0A4U6QP69</accession>
<dbReference type="RefSeq" id="WP_137449171.1">
    <property type="nucleotide sequence ID" value="NZ_SZZH01000001.1"/>
</dbReference>
<keyword evidence="2" id="KW-1185">Reference proteome</keyword>
<dbReference type="EMBL" id="SZZH01000001">
    <property type="protein sequence ID" value="TKV61866.1"/>
    <property type="molecule type" value="Genomic_DNA"/>
</dbReference>
<comment type="caution">
    <text evidence="1">The sequence shown here is derived from an EMBL/GenBank/DDBJ whole genome shotgun (WGS) entry which is preliminary data.</text>
</comment>
<organism evidence="1 2">
    <name type="scientific">Nakamurella flava</name>
    <dbReference type="NCBI Taxonomy" id="2576308"/>
    <lineage>
        <taxon>Bacteria</taxon>
        <taxon>Bacillati</taxon>
        <taxon>Actinomycetota</taxon>
        <taxon>Actinomycetes</taxon>
        <taxon>Nakamurellales</taxon>
        <taxon>Nakamurellaceae</taxon>
        <taxon>Nakamurella</taxon>
    </lineage>
</organism>
<gene>
    <name evidence="1" type="ORF">FDO65_10100</name>
</gene>
<evidence type="ECO:0000313" key="2">
    <source>
        <dbReference type="Proteomes" id="UP000306985"/>
    </source>
</evidence>
<protein>
    <submittedName>
        <fullName evidence="1">HK97 gp10 family phage protein</fullName>
    </submittedName>
</protein>
<reference evidence="1 2" key="1">
    <citation type="submission" date="2019-05" db="EMBL/GenBank/DDBJ databases">
        <title>Nakamurella sp. N5BH11, whole genome shotgun sequence.</title>
        <authorList>
            <person name="Tuo L."/>
        </authorList>
    </citation>
    <scope>NUCLEOTIDE SEQUENCE [LARGE SCALE GENOMIC DNA]</scope>
    <source>
        <strain evidence="1 2">N5BH11</strain>
    </source>
</reference>